<evidence type="ECO:0000313" key="3">
    <source>
        <dbReference type="Proteomes" id="UP000037395"/>
    </source>
</evidence>
<evidence type="ECO:0000313" key="1">
    <source>
        <dbReference type="EMBL" id="GGU79657.1"/>
    </source>
</evidence>
<keyword evidence="3" id="KW-1185">Reference proteome</keyword>
<reference evidence="1" key="1">
    <citation type="journal article" date="2014" name="Int. J. Syst. Evol. Microbiol.">
        <title>Complete genome sequence of Corynebacterium casei LMG S-19264T (=DSM 44701T), isolated from a smear-ripened cheese.</title>
        <authorList>
            <consortium name="US DOE Joint Genome Institute (JGI-PGF)"/>
            <person name="Walter F."/>
            <person name="Albersmeier A."/>
            <person name="Kalinowski J."/>
            <person name="Ruckert C."/>
        </authorList>
    </citation>
    <scope>NUCLEOTIDE SEQUENCE</scope>
    <source>
        <strain evidence="1">JCM 4434</strain>
    </source>
</reference>
<dbReference type="KEGG" id="kau:B6264_05075"/>
<gene>
    <name evidence="1" type="ORF">GCM10010502_34320</name>
    <name evidence="2" type="ORF">HS99_0015005</name>
</gene>
<proteinExistence type="predicted"/>
<accession>A0A8H9LNY0</accession>
<sequence>MGYRISGQVTINGRVIQSDNPVLATGTPDASAVPLTRTEYDEVLDLLARLGAADSPEAAAARSLTARLRGR</sequence>
<evidence type="ECO:0000313" key="2">
    <source>
        <dbReference type="EMBL" id="OEV32587.1"/>
    </source>
</evidence>
<protein>
    <submittedName>
        <fullName evidence="2">Uncharacterized protein</fullName>
    </submittedName>
</protein>
<accession>A0A1E7MVX0</accession>
<dbReference type="AlphaFoldDB" id="A0A1E7MVX0"/>
<reference evidence="3" key="3">
    <citation type="submission" date="2016-08" db="EMBL/GenBank/DDBJ databases">
        <title>Sequencing, assembly and comparative genomics of S. aureofaciens ATCC 10762.</title>
        <authorList>
            <person name="Gradnigo J.S."/>
            <person name="Johnson N."/>
            <person name="Somerville G.A."/>
        </authorList>
    </citation>
    <scope>NUCLEOTIDE SEQUENCE [LARGE SCALE GENOMIC DNA]</scope>
    <source>
        <strain evidence="3">ATCC 10762 / DSM 40127 / CCM 3239 / JCM 4008 / LMG 5968 / NBRC 12843 / NCIMB 8234 / A-377</strain>
    </source>
</reference>
<dbReference type="EMBL" id="BMUB01000007">
    <property type="protein sequence ID" value="GGU79657.1"/>
    <property type="molecule type" value="Genomic_DNA"/>
</dbReference>
<name>A0A1E7MVX0_KITAU</name>
<dbReference type="RefSeq" id="WP_030289065.1">
    <property type="nucleotide sequence ID" value="NZ_BMUB01000007.1"/>
</dbReference>
<dbReference type="EMBL" id="JPRF03000087">
    <property type="protein sequence ID" value="OEV32587.1"/>
    <property type="molecule type" value="Genomic_DNA"/>
</dbReference>
<dbReference type="Proteomes" id="UP000037395">
    <property type="component" value="Unassembled WGS sequence"/>
</dbReference>
<reference evidence="2 3" key="2">
    <citation type="submission" date="2014-07" db="EMBL/GenBank/DDBJ databases">
        <authorList>
            <person name="Zhang J.E."/>
            <person name="Yang H."/>
            <person name="Guo J."/>
            <person name="Deng Z."/>
            <person name="Luo H."/>
            <person name="Luo M."/>
            <person name="Zhao B."/>
        </authorList>
    </citation>
    <scope>NUCLEOTIDE SEQUENCE [LARGE SCALE GENOMIC DNA]</scope>
    <source>
        <strain evidence="2">ATCC 10762</strain>
        <strain evidence="3">ATCC 10762 / DSM 40127 / CCM 3239 / JCM 4008 / LMG 5968 / NBRC 12843 / NCIMB 8234 / A-377</strain>
    </source>
</reference>
<reference evidence="1" key="5">
    <citation type="submission" date="2020-09" db="EMBL/GenBank/DDBJ databases">
        <authorList>
            <person name="Sun Q."/>
            <person name="Ohkuma M."/>
        </authorList>
    </citation>
    <scope>NUCLEOTIDE SEQUENCE</scope>
    <source>
        <strain evidence="1">JCM 4434</strain>
    </source>
</reference>
<dbReference type="GeneID" id="97486498"/>
<organism evidence="2 3">
    <name type="scientific">Kitasatospora aureofaciens</name>
    <name type="common">Streptomyces aureofaciens</name>
    <dbReference type="NCBI Taxonomy" id="1894"/>
    <lineage>
        <taxon>Bacteria</taxon>
        <taxon>Bacillati</taxon>
        <taxon>Actinomycetota</taxon>
        <taxon>Actinomycetes</taxon>
        <taxon>Kitasatosporales</taxon>
        <taxon>Streptomycetaceae</taxon>
        <taxon>Kitasatospora</taxon>
    </lineage>
</organism>
<comment type="caution">
    <text evidence="2">The sequence shown here is derived from an EMBL/GenBank/DDBJ whole genome shotgun (WGS) entry which is preliminary data.</text>
</comment>
<dbReference type="Proteomes" id="UP000610124">
    <property type="component" value="Unassembled WGS sequence"/>
</dbReference>
<reference evidence="2" key="4">
    <citation type="submission" date="2016-08" db="EMBL/GenBank/DDBJ databases">
        <title>Sequencing, Assembly and Comparative Genomics of S. aureofaciens ATCC 10762.</title>
        <authorList>
            <person name="Gradnigo J.S."/>
            <person name="Johnson N."/>
            <person name="Somerville G.A."/>
        </authorList>
    </citation>
    <scope>NUCLEOTIDE SEQUENCE [LARGE SCALE GENOMIC DNA]</scope>
    <source>
        <strain evidence="2">ATCC 10762</strain>
    </source>
</reference>